<accession>A0A7W9LLZ0</accession>
<name>A0A7W9LLZ0_9ACTN</name>
<evidence type="ECO:0008006" key="4">
    <source>
        <dbReference type="Google" id="ProtNLM"/>
    </source>
</evidence>
<evidence type="ECO:0000256" key="1">
    <source>
        <dbReference type="SAM" id="Phobius"/>
    </source>
</evidence>
<feature type="transmembrane region" description="Helical" evidence="1">
    <location>
        <begin position="84"/>
        <end position="105"/>
    </location>
</feature>
<keyword evidence="1" id="KW-0472">Membrane</keyword>
<feature type="transmembrane region" description="Helical" evidence="1">
    <location>
        <begin position="111"/>
        <end position="129"/>
    </location>
</feature>
<dbReference type="EMBL" id="JACHMM010000001">
    <property type="protein sequence ID" value="MBB5788562.1"/>
    <property type="molecule type" value="Genomic_DNA"/>
</dbReference>
<protein>
    <recommendedName>
        <fullName evidence="4">DUF1707 domain-containing protein</fullName>
    </recommendedName>
</protein>
<dbReference type="AlphaFoldDB" id="A0A7W9LLZ0"/>
<dbReference type="RefSeq" id="WP_184823311.1">
    <property type="nucleotide sequence ID" value="NZ_JACHMM010000001.1"/>
</dbReference>
<proteinExistence type="predicted"/>
<evidence type="ECO:0000313" key="3">
    <source>
        <dbReference type="Proteomes" id="UP000542813"/>
    </source>
</evidence>
<organism evidence="2 3">
    <name type="scientific">Jiangella mangrovi</name>
    <dbReference type="NCBI Taxonomy" id="1524084"/>
    <lineage>
        <taxon>Bacteria</taxon>
        <taxon>Bacillati</taxon>
        <taxon>Actinomycetota</taxon>
        <taxon>Actinomycetes</taxon>
        <taxon>Jiangellales</taxon>
        <taxon>Jiangellaceae</taxon>
        <taxon>Jiangella</taxon>
    </lineage>
</organism>
<keyword evidence="1" id="KW-1133">Transmembrane helix</keyword>
<evidence type="ECO:0000313" key="2">
    <source>
        <dbReference type="EMBL" id="MBB5788562.1"/>
    </source>
</evidence>
<reference evidence="2 3" key="1">
    <citation type="submission" date="2020-08" db="EMBL/GenBank/DDBJ databases">
        <title>Sequencing the genomes of 1000 actinobacteria strains.</title>
        <authorList>
            <person name="Klenk H.-P."/>
        </authorList>
    </citation>
    <scope>NUCLEOTIDE SEQUENCE [LARGE SCALE GENOMIC DNA]</scope>
    <source>
        <strain evidence="2 3">DSM 102122</strain>
    </source>
</reference>
<dbReference type="Proteomes" id="UP000542813">
    <property type="component" value="Unassembled WGS sequence"/>
</dbReference>
<keyword evidence="3" id="KW-1185">Reference proteome</keyword>
<keyword evidence="1" id="KW-0812">Transmembrane</keyword>
<sequence>MELNGLLRRLLWPDTVPASAEDRARALAVLAGQGGSGLAEDERRSRSAAVDEAVTRNDLYLTLEGLGAGVPPWGVTTALRVASVVWIVMTAVQIVVWLAIGVGTGGLDVPWWLYSSVGGAGVVAALWWVNESYHRVPGRGRTGAIA</sequence>
<comment type="caution">
    <text evidence="2">The sequence shown here is derived from an EMBL/GenBank/DDBJ whole genome shotgun (WGS) entry which is preliminary data.</text>
</comment>
<gene>
    <name evidence="2" type="ORF">HD601_003137</name>
</gene>